<protein>
    <submittedName>
        <fullName evidence="2">Uncharacterized protein</fullName>
    </submittedName>
</protein>
<dbReference type="RefSeq" id="WP_043525299.1">
    <property type="nucleotide sequence ID" value="NZ_BAABKU010000018.1"/>
</dbReference>
<proteinExistence type="predicted"/>
<organism evidence="2 3">
    <name type="scientific">Actinoplanes utahensis</name>
    <dbReference type="NCBI Taxonomy" id="1869"/>
    <lineage>
        <taxon>Bacteria</taxon>
        <taxon>Bacillati</taxon>
        <taxon>Actinomycetota</taxon>
        <taxon>Actinomycetes</taxon>
        <taxon>Micromonosporales</taxon>
        <taxon>Micromonosporaceae</taxon>
        <taxon>Actinoplanes</taxon>
    </lineage>
</organism>
<evidence type="ECO:0000313" key="2">
    <source>
        <dbReference type="EMBL" id="KHD76740.1"/>
    </source>
</evidence>
<dbReference type="OrthoDB" id="3292579at2"/>
<feature type="region of interest" description="Disordered" evidence="1">
    <location>
        <begin position="1"/>
        <end position="25"/>
    </location>
</feature>
<dbReference type="AlphaFoldDB" id="A0A0A6UKV0"/>
<gene>
    <name evidence="2" type="ORF">MB27_15775</name>
</gene>
<evidence type="ECO:0000256" key="1">
    <source>
        <dbReference type="SAM" id="MobiDB-lite"/>
    </source>
</evidence>
<reference evidence="2 3" key="1">
    <citation type="submission" date="2014-10" db="EMBL/GenBank/DDBJ databases">
        <title>Draft genome sequence of Actinoplanes utahensis NRRL 12052.</title>
        <authorList>
            <person name="Velasco-Bucheli B."/>
            <person name="del Cerro C."/>
            <person name="Hormigo D."/>
            <person name="Garcia J.L."/>
            <person name="Acebal C."/>
            <person name="Arroyo M."/>
            <person name="de la Mata I."/>
        </authorList>
    </citation>
    <scope>NUCLEOTIDE SEQUENCE [LARGE SCALE GENOMIC DNA]</scope>
    <source>
        <strain evidence="2 3">NRRL 12052</strain>
    </source>
</reference>
<comment type="caution">
    <text evidence="2">The sequence shown here is derived from an EMBL/GenBank/DDBJ whole genome shotgun (WGS) entry which is preliminary data.</text>
</comment>
<evidence type="ECO:0000313" key="3">
    <source>
        <dbReference type="Proteomes" id="UP000054537"/>
    </source>
</evidence>
<keyword evidence="3" id="KW-1185">Reference proteome</keyword>
<sequence>MLNDDARRSSTTAARWSRSRRRTPRLSGTLHIRDADGHEMAVPLRGRASLLTCGGTGLRGHGEVWAVQTDDTGTSLMIVYGRTESADDRQAGLCAAGQTITLSEVTFTWRTVVAPQARVPQPRTAITGVPRTLRLPPPRATNTRT</sequence>
<dbReference type="Proteomes" id="UP000054537">
    <property type="component" value="Unassembled WGS sequence"/>
</dbReference>
<dbReference type="EMBL" id="JRTT01000016">
    <property type="protein sequence ID" value="KHD76740.1"/>
    <property type="molecule type" value="Genomic_DNA"/>
</dbReference>
<accession>A0A0A6UKV0</accession>
<name>A0A0A6UKV0_ACTUT</name>